<dbReference type="InterPro" id="IPR005174">
    <property type="entry name" value="KIB1-4_b-propeller"/>
</dbReference>
<feature type="domain" description="KIB1-4 beta-propeller" evidence="2">
    <location>
        <begin position="83"/>
        <end position="286"/>
    </location>
</feature>
<comment type="caution">
    <text evidence="3">The sequence shown here is derived from an EMBL/GenBank/DDBJ whole genome shotgun (WGS) entry which is preliminary data.</text>
</comment>
<dbReference type="Proteomes" id="UP000631114">
    <property type="component" value="Unassembled WGS sequence"/>
</dbReference>
<protein>
    <recommendedName>
        <fullName evidence="5">F-box domain-containing protein</fullName>
    </recommendedName>
</protein>
<dbReference type="OrthoDB" id="642536at2759"/>
<dbReference type="Pfam" id="PF00646">
    <property type="entry name" value="F-box"/>
    <property type="match status" value="1"/>
</dbReference>
<dbReference type="SUPFAM" id="SSF81383">
    <property type="entry name" value="F-box domain"/>
    <property type="match status" value="1"/>
</dbReference>
<reference evidence="3 4" key="1">
    <citation type="submission" date="2020-10" db="EMBL/GenBank/DDBJ databases">
        <title>The Coptis chinensis genome and diversification of protoberbering-type alkaloids.</title>
        <authorList>
            <person name="Wang B."/>
            <person name="Shu S."/>
            <person name="Song C."/>
            <person name="Liu Y."/>
        </authorList>
    </citation>
    <scope>NUCLEOTIDE SEQUENCE [LARGE SCALE GENOMIC DNA]</scope>
    <source>
        <strain evidence="3">HL-2020</strain>
        <tissue evidence="3">Leaf</tissue>
    </source>
</reference>
<sequence>MVNKLNLCKKKRGSCVWSLLQQDILWIVIERLDLIDCHCLSAVCRNWRSACKNYCTLRSFQMPKDRIPWLMLRKTQPNSMVEFYRPTTNKTHKIHLPQLFATFCLYSKDGWLLLRPYTNHKFFLLNLFTNEKVDLPELHMDREIFILKGTFSTHLKSPNCVIVATSTTLCPLGPTYRIYGWTSGATTYWKEYKLSGPHAYISGIWLSDNQFYHFNKFGTEGFVFDMDLNLKSSISLSKRTNSSYNMIVCENELLAFSEDALDVYRFDPCVMDWVTVDSRNLICFLGKVNRDTSFMIREEESQVQSLLNHFINNGCYKERRQGPVIFVYDSMETPYANQTNWINVG</sequence>
<feature type="domain" description="F-box" evidence="1">
    <location>
        <begin position="17"/>
        <end position="54"/>
    </location>
</feature>
<dbReference type="AlphaFoldDB" id="A0A835M9Z6"/>
<dbReference type="Pfam" id="PF03478">
    <property type="entry name" value="Beta-prop_KIB1-4"/>
    <property type="match status" value="1"/>
</dbReference>
<gene>
    <name evidence="3" type="ORF">IFM89_028602</name>
</gene>
<evidence type="ECO:0000313" key="4">
    <source>
        <dbReference type="Proteomes" id="UP000631114"/>
    </source>
</evidence>
<dbReference type="EMBL" id="JADFTS010000003">
    <property type="protein sequence ID" value="KAF9616136.1"/>
    <property type="molecule type" value="Genomic_DNA"/>
</dbReference>
<dbReference type="InterPro" id="IPR036047">
    <property type="entry name" value="F-box-like_dom_sf"/>
</dbReference>
<dbReference type="InterPro" id="IPR011043">
    <property type="entry name" value="Gal_Oxase/kelch_b-propeller"/>
</dbReference>
<evidence type="ECO:0000313" key="3">
    <source>
        <dbReference type="EMBL" id="KAF9616136.1"/>
    </source>
</evidence>
<evidence type="ECO:0000259" key="1">
    <source>
        <dbReference type="Pfam" id="PF00646"/>
    </source>
</evidence>
<name>A0A835M9Z6_9MAGN</name>
<evidence type="ECO:0008006" key="5">
    <source>
        <dbReference type="Google" id="ProtNLM"/>
    </source>
</evidence>
<dbReference type="InterPro" id="IPR001810">
    <property type="entry name" value="F-box_dom"/>
</dbReference>
<organism evidence="3 4">
    <name type="scientific">Coptis chinensis</name>
    <dbReference type="NCBI Taxonomy" id="261450"/>
    <lineage>
        <taxon>Eukaryota</taxon>
        <taxon>Viridiplantae</taxon>
        <taxon>Streptophyta</taxon>
        <taxon>Embryophyta</taxon>
        <taxon>Tracheophyta</taxon>
        <taxon>Spermatophyta</taxon>
        <taxon>Magnoliopsida</taxon>
        <taxon>Ranunculales</taxon>
        <taxon>Ranunculaceae</taxon>
        <taxon>Coptidoideae</taxon>
        <taxon>Coptis</taxon>
    </lineage>
</organism>
<proteinExistence type="predicted"/>
<keyword evidence="4" id="KW-1185">Reference proteome</keyword>
<dbReference type="SUPFAM" id="SSF50965">
    <property type="entry name" value="Galactose oxidase, central domain"/>
    <property type="match status" value="1"/>
</dbReference>
<evidence type="ECO:0000259" key="2">
    <source>
        <dbReference type="Pfam" id="PF03478"/>
    </source>
</evidence>
<dbReference type="PANTHER" id="PTHR33110">
    <property type="entry name" value="F-BOX/KELCH-REPEAT PROTEIN-RELATED"/>
    <property type="match status" value="1"/>
</dbReference>
<accession>A0A835M9Z6</accession>